<reference evidence="3 4" key="1">
    <citation type="submission" date="2019-02" db="EMBL/GenBank/DDBJ databases">
        <title>Genome sequencing of the rare red list fungi Bondarzewia mesenterica.</title>
        <authorList>
            <person name="Buettner E."/>
            <person name="Kellner H."/>
        </authorList>
    </citation>
    <scope>NUCLEOTIDE SEQUENCE [LARGE SCALE GENOMIC DNA]</scope>
    <source>
        <strain evidence="3 4">DSM 108281</strain>
    </source>
</reference>
<comment type="caution">
    <text evidence="3">The sequence shown here is derived from an EMBL/GenBank/DDBJ whole genome shotgun (WGS) entry which is preliminary data.</text>
</comment>
<evidence type="ECO:0000256" key="1">
    <source>
        <dbReference type="SAM" id="MobiDB-lite"/>
    </source>
</evidence>
<keyword evidence="2" id="KW-1133">Transmembrane helix</keyword>
<dbReference type="Proteomes" id="UP000310158">
    <property type="component" value="Unassembled WGS sequence"/>
</dbReference>
<name>A0A4S4M6P2_9AGAM</name>
<sequence>MRDAQTLRMTRALAPLVTPRANTASVRFECGWTCVMSILALAASIDATVSGPPVLCQPAAPFSVCASATVLVPVSWLASTLMLAYFVMIFGTSVAHLESHPNIWICSFYSIPWFVDCEDKRPSVPQLPPLIPHEPIRQSVIQRAPTMNFSLPKDVEQGPQPGSPAQASVAQASVSTSSLPATIKSSISSIFSRARTGRNTPQPLPPPRAIHSRDEEFKPWWIRQRPLRPGKDQPFAIRPAFPSTSRPRPSQPIWKGKGRDPANSPGFPRMTKEVKPYQGSWIFPEKETKLDLPPYPQFPEGPFDPDKPIDIGRLSAWVRADEARGIKLSTMPRPHTGEFRAYRK</sequence>
<dbReference type="AlphaFoldDB" id="A0A4S4M6P2"/>
<proteinExistence type="predicted"/>
<keyword evidence="4" id="KW-1185">Reference proteome</keyword>
<dbReference type="EMBL" id="SGPL01000023">
    <property type="protein sequence ID" value="THH20367.1"/>
    <property type="molecule type" value="Genomic_DNA"/>
</dbReference>
<feature type="region of interest" description="Disordered" evidence="1">
    <location>
        <begin position="228"/>
        <end position="270"/>
    </location>
</feature>
<feature type="compositionally biased region" description="Low complexity" evidence="1">
    <location>
        <begin position="159"/>
        <end position="171"/>
    </location>
</feature>
<accession>A0A4S4M6P2</accession>
<protein>
    <submittedName>
        <fullName evidence="3">Uncharacterized protein</fullName>
    </submittedName>
</protein>
<organism evidence="3 4">
    <name type="scientific">Bondarzewia mesenterica</name>
    <dbReference type="NCBI Taxonomy" id="1095465"/>
    <lineage>
        <taxon>Eukaryota</taxon>
        <taxon>Fungi</taxon>
        <taxon>Dikarya</taxon>
        <taxon>Basidiomycota</taxon>
        <taxon>Agaricomycotina</taxon>
        <taxon>Agaricomycetes</taxon>
        <taxon>Russulales</taxon>
        <taxon>Bondarzewiaceae</taxon>
        <taxon>Bondarzewia</taxon>
    </lineage>
</organism>
<gene>
    <name evidence="3" type="ORF">EW146_g959</name>
</gene>
<feature type="transmembrane region" description="Helical" evidence="2">
    <location>
        <begin position="70"/>
        <end position="90"/>
    </location>
</feature>
<feature type="region of interest" description="Disordered" evidence="1">
    <location>
        <begin position="152"/>
        <end position="171"/>
    </location>
</feature>
<keyword evidence="2" id="KW-0812">Transmembrane</keyword>
<evidence type="ECO:0000256" key="2">
    <source>
        <dbReference type="SAM" id="Phobius"/>
    </source>
</evidence>
<evidence type="ECO:0000313" key="3">
    <source>
        <dbReference type="EMBL" id="THH20367.1"/>
    </source>
</evidence>
<keyword evidence="2" id="KW-0472">Membrane</keyword>
<feature type="compositionally biased region" description="Polar residues" evidence="1">
    <location>
        <begin position="192"/>
        <end position="201"/>
    </location>
</feature>
<feature type="region of interest" description="Disordered" evidence="1">
    <location>
        <begin position="192"/>
        <end position="216"/>
    </location>
</feature>
<evidence type="ECO:0000313" key="4">
    <source>
        <dbReference type="Proteomes" id="UP000310158"/>
    </source>
</evidence>
<dbReference type="OrthoDB" id="3188789at2759"/>